<dbReference type="CDD" id="cd00590">
    <property type="entry name" value="RRM_SF"/>
    <property type="match status" value="1"/>
</dbReference>
<comment type="caution">
    <text evidence="2">The sequence shown here is derived from an EMBL/GenBank/DDBJ whole genome shotgun (WGS) entry which is preliminary data.</text>
</comment>
<gene>
    <name evidence="2" type="ORF">GCK72_006062</name>
</gene>
<dbReference type="InterPro" id="IPR035979">
    <property type="entry name" value="RBD_domain_sf"/>
</dbReference>
<accession>A0A6A5HHD2</accession>
<dbReference type="CTD" id="9820977"/>
<evidence type="ECO:0000256" key="1">
    <source>
        <dbReference type="SAM" id="MobiDB-lite"/>
    </source>
</evidence>
<dbReference type="AlphaFoldDB" id="A0A6A5HHD2"/>
<reference evidence="2 3" key="1">
    <citation type="submission" date="2019-12" db="EMBL/GenBank/DDBJ databases">
        <title>Chromosome-level assembly of the Caenorhabditis remanei genome.</title>
        <authorList>
            <person name="Teterina A.A."/>
            <person name="Willis J.H."/>
            <person name="Phillips P.C."/>
        </authorList>
    </citation>
    <scope>NUCLEOTIDE SEQUENCE [LARGE SCALE GENOMIC DNA]</scope>
    <source>
        <strain evidence="2 3">PX506</strain>
        <tissue evidence="2">Whole organism</tissue>
    </source>
</reference>
<dbReference type="KEGG" id="crq:GCK72_006062"/>
<dbReference type="RefSeq" id="XP_003108915.2">
    <property type="nucleotide sequence ID" value="XM_003108867.2"/>
</dbReference>
<dbReference type="SUPFAM" id="SSF54928">
    <property type="entry name" value="RNA-binding domain, RBD"/>
    <property type="match status" value="1"/>
</dbReference>
<sequence>MSTSAMRNQTISSSRNLTKKTVPSTRSSSSITKKSSESGWEYWTRVYSDDTQSSHDIRISDILSSNTLTRAKLLFLNVPNHRSIHKTTIMNLVKKEMIQEDISIQDVIFTPPGKWFLNFYRPEDALKVLKYFNGFSFRGHILAVRFCYPDGTFGDENALAELVKCSNNVKGKRFEQKEIVQNTISPECWSVSEYEELKKFETELMKLLKSHSHLPFQNVIQSMRTLFSFNIQSSTSSILISDALSQWPIGFIRIFNQNVKVISNVMCLSTSPFYTQRIHDSALEGRFPIHRNSWEPFIPNDIRSDAQLIQYFYSFLCHFGPQNIDIDIPIRILTQSLRGTWPKSTSILAFKLIDVSSSFVIINRVLYLSNDRIHHEKVIDNIATYQDDCSDDYSLELSCDSDDKKVMIDDFDNL</sequence>
<dbReference type="GO" id="GO:0003676">
    <property type="term" value="F:nucleic acid binding"/>
    <property type="evidence" value="ECO:0007669"/>
    <property type="project" value="InterPro"/>
</dbReference>
<protein>
    <recommendedName>
        <fullName evidence="4">RRM domain-containing protein</fullName>
    </recommendedName>
</protein>
<evidence type="ECO:0000313" key="3">
    <source>
        <dbReference type="Proteomes" id="UP000483820"/>
    </source>
</evidence>
<feature type="compositionally biased region" description="Polar residues" evidence="1">
    <location>
        <begin position="1"/>
        <end position="16"/>
    </location>
</feature>
<feature type="region of interest" description="Disordered" evidence="1">
    <location>
        <begin position="1"/>
        <end position="32"/>
    </location>
</feature>
<evidence type="ECO:0008006" key="4">
    <source>
        <dbReference type="Google" id="ProtNLM"/>
    </source>
</evidence>
<proteinExistence type="predicted"/>
<organism evidence="2 3">
    <name type="scientific">Caenorhabditis remanei</name>
    <name type="common">Caenorhabditis vulgaris</name>
    <dbReference type="NCBI Taxonomy" id="31234"/>
    <lineage>
        <taxon>Eukaryota</taxon>
        <taxon>Metazoa</taxon>
        <taxon>Ecdysozoa</taxon>
        <taxon>Nematoda</taxon>
        <taxon>Chromadorea</taxon>
        <taxon>Rhabditida</taxon>
        <taxon>Rhabditina</taxon>
        <taxon>Rhabditomorpha</taxon>
        <taxon>Rhabditoidea</taxon>
        <taxon>Rhabditidae</taxon>
        <taxon>Peloderinae</taxon>
        <taxon>Caenorhabditis</taxon>
    </lineage>
</organism>
<name>A0A6A5HHD2_CAERE</name>
<dbReference type="Proteomes" id="UP000483820">
    <property type="component" value="Chromosome II"/>
</dbReference>
<dbReference type="EMBL" id="WUAV01000002">
    <property type="protein sequence ID" value="KAF1766106.1"/>
    <property type="molecule type" value="Genomic_DNA"/>
</dbReference>
<dbReference type="GeneID" id="9820977"/>
<feature type="compositionally biased region" description="Low complexity" evidence="1">
    <location>
        <begin position="19"/>
        <end position="32"/>
    </location>
</feature>
<evidence type="ECO:0000313" key="2">
    <source>
        <dbReference type="EMBL" id="KAF1766106.1"/>
    </source>
</evidence>